<name>A0A319CUB5_9EURO</name>
<dbReference type="AlphaFoldDB" id="A0A319CUB5"/>
<keyword evidence="2" id="KW-1185">Reference proteome</keyword>
<gene>
    <name evidence="1" type="ORF">BO71DRAFT_127278</name>
</gene>
<evidence type="ECO:0000313" key="1">
    <source>
        <dbReference type="EMBL" id="PYH88744.1"/>
    </source>
</evidence>
<evidence type="ECO:0000313" key="2">
    <source>
        <dbReference type="Proteomes" id="UP000247810"/>
    </source>
</evidence>
<sequence length="84" mass="9107">MFQPATANPKGTQGATRLDLLRTARAAHSKHLPSDLSFTGESVLTLATTPCILGRHPGILLPSRTHPAVPIVLMYRYIISQPHP</sequence>
<organism evidence="1 2">
    <name type="scientific">Aspergillus ellipticus CBS 707.79</name>
    <dbReference type="NCBI Taxonomy" id="1448320"/>
    <lineage>
        <taxon>Eukaryota</taxon>
        <taxon>Fungi</taxon>
        <taxon>Dikarya</taxon>
        <taxon>Ascomycota</taxon>
        <taxon>Pezizomycotina</taxon>
        <taxon>Eurotiomycetes</taxon>
        <taxon>Eurotiomycetidae</taxon>
        <taxon>Eurotiales</taxon>
        <taxon>Aspergillaceae</taxon>
        <taxon>Aspergillus</taxon>
        <taxon>Aspergillus subgen. Circumdati</taxon>
    </lineage>
</organism>
<proteinExistence type="predicted"/>
<dbReference type="Proteomes" id="UP000247810">
    <property type="component" value="Unassembled WGS sequence"/>
</dbReference>
<dbReference type="VEuPathDB" id="FungiDB:BO71DRAFT_127278"/>
<dbReference type="EMBL" id="KZ826068">
    <property type="protein sequence ID" value="PYH88744.1"/>
    <property type="molecule type" value="Genomic_DNA"/>
</dbReference>
<reference evidence="1 2" key="1">
    <citation type="submission" date="2018-02" db="EMBL/GenBank/DDBJ databases">
        <title>The genomes of Aspergillus section Nigri reveals drivers in fungal speciation.</title>
        <authorList>
            <consortium name="DOE Joint Genome Institute"/>
            <person name="Vesth T.C."/>
            <person name="Nybo J."/>
            <person name="Theobald S."/>
            <person name="Brandl J."/>
            <person name="Frisvad J.C."/>
            <person name="Nielsen K.F."/>
            <person name="Lyhne E.K."/>
            <person name="Kogle M.E."/>
            <person name="Kuo A."/>
            <person name="Riley R."/>
            <person name="Clum A."/>
            <person name="Nolan M."/>
            <person name="Lipzen A."/>
            <person name="Salamov A."/>
            <person name="Henrissat B."/>
            <person name="Wiebenga A."/>
            <person name="De vries R.P."/>
            <person name="Grigoriev I.V."/>
            <person name="Mortensen U.H."/>
            <person name="Andersen M.R."/>
            <person name="Baker S.E."/>
        </authorList>
    </citation>
    <scope>NUCLEOTIDE SEQUENCE [LARGE SCALE GENOMIC DNA]</scope>
    <source>
        <strain evidence="1 2">CBS 707.79</strain>
    </source>
</reference>
<accession>A0A319CUB5</accession>
<protein>
    <submittedName>
        <fullName evidence="1">Uncharacterized protein</fullName>
    </submittedName>
</protein>